<evidence type="ECO:0000256" key="5">
    <source>
        <dbReference type="ARBA" id="ARBA00022679"/>
    </source>
</evidence>
<dbReference type="GO" id="GO:0009398">
    <property type="term" value="P:FMN biosynthetic process"/>
    <property type="evidence" value="ECO:0000318"/>
    <property type="project" value="GO_Central"/>
</dbReference>
<keyword evidence="5" id="KW-0808">Transferase</keyword>
<dbReference type="SMART" id="SM00904">
    <property type="entry name" value="Flavokinase"/>
    <property type="match status" value="1"/>
</dbReference>
<dbReference type="SFLD" id="SFLDG01129">
    <property type="entry name" value="C1.5:_HAD__Beta-PGM__Phosphata"/>
    <property type="match status" value="1"/>
</dbReference>
<dbReference type="GO" id="GO:0016787">
    <property type="term" value="F:hydrolase activity"/>
    <property type="evidence" value="ECO:0007669"/>
    <property type="project" value="UniProtKB-KW"/>
</dbReference>
<name>A0A1Y1HQI1_KLENI</name>
<dbReference type="GO" id="GO:0005524">
    <property type="term" value="F:ATP binding"/>
    <property type="evidence" value="ECO:0007669"/>
    <property type="project" value="UniProtKB-KW"/>
</dbReference>
<keyword evidence="9" id="KW-0378">Hydrolase</keyword>
<dbReference type="EC" id="2.7.1.26" evidence="2"/>
<dbReference type="UniPathway" id="UPA00276">
    <property type="reaction ID" value="UER00406"/>
</dbReference>
<dbReference type="InterPro" id="IPR036412">
    <property type="entry name" value="HAD-like_sf"/>
</dbReference>
<evidence type="ECO:0000256" key="2">
    <source>
        <dbReference type="ARBA" id="ARBA00012105"/>
    </source>
</evidence>
<dbReference type="SUPFAM" id="SSF56784">
    <property type="entry name" value="HAD-like"/>
    <property type="match status" value="1"/>
</dbReference>
<evidence type="ECO:0000259" key="8">
    <source>
        <dbReference type="SMART" id="SM00904"/>
    </source>
</evidence>
<dbReference type="Gene3D" id="1.10.150.240">
    <property type="entry name" value="Putative phosphatase, domain 2"/>
    <property type="match status" value="1"/>
</dbReference>
<dbReference type="InterPro" id="IPR023214">
    <property type="entry name" value="HAD_sf"/>
</dbReference>
<dbReference type="InterPro" id="IPR023465">
    <property type="entry name" value="Riboflavin_kinase_dom_sf"/>
</dbReference>
<gene>
    <name evidence="9" type="ORF">KFL_000190630</name>
</gene>
<keyword evidence="9" id="KW-0418">Kinase</keyword>
<dbReference type="NCBIfam" id="TIGR01509">
    <property type="entry name" value="HAD-SF-IA-v3"/>
    <property type="match status" value="1"/>
</dbReference>
<sequence length="408" mass="44816">MDSSDSAPGGSVPAGINVIDGVRSSRKITHIILDLDGTLLDTEAVVQQVVKEILERDYRKEYDPAGVEKRLGLRPIEGYQHVVDDYGLPCTAQEFMDKTIPMMKQRYPSIPQLPGAGRLLTYIKRHRIPVALASSSLRMSMQLKVGAHEGWPEILAVSVAGEEVVNGKPAPDIFLKAAELLKAPPESCLVIEDAPAGVQAGKAAGMVVLAVPSLPKKKHRPLYEAADAIVASLLDFRPEEFGLPPFDDYICDALPIEPWYLGGPVIKGFGRGSKVLGIPTANLPTSSFQDKMAEHTCGIYLGWAGLRGKVYKMVMSVGWNPYFDNDSKTVEPWLLHEFEDDFYDEELRLVVVGYIRPEANFPSLDALVKRIREDGRIAKNALEHSPYAEYGQDAYLTTPLAENGVQSS</sequence>
<dbReference type="OrthoDB" id="276388at2759"/>
<dbReference type="InterPro" id="IPR023198">
    <property type="entry name" value="PGP-like_dom2"/>
</dbReference>
<evidence type="ECO:0000256" key="4">
    <source>
        <dbReference type="ARBA" id="ARBA00022643"/>
    </source>
</evidence>
<dbReference type="Gene3D" id="2.40.30.30">
    <property type="entry name" value="Riboflavin kinase-like"/>
    <property type="match status" value="1"/>
</dbReference>
<dbReference type="GO" id="GO:0008531">
    <property type="term" value="F:riboflavin kinase activity"/>
    <property type="evidence" value="ECO:0000318"/>
    <property type="project" value="GO_Central"/>
</dbReference>
<proteinExistence type="predicted"/>
<reference evidence="9 10" key="1">
    <citation type="journal article" date="2014" name="Nat. Commun.">
        <title>Klebsormidium flaccidum genome reveals primary factors for plant terrestrial adaptation.</title>
        <authorList>
            <person name="Hori K."/>
            <person name="Maruyama F."/>
            <person name="Fujisawa T."/>
            <person name="Togashi T."/>
            <person name="Yamamoto N."/>
            <person name="Seo M."/>
            <person name="Sato S."/>
            <person name="Yamada T."/>
            <person name="Mori H."/>
            <person name="Tajima N."/>
            <person name="Moriyama T."/>
            <person name="Ikeuchi M."/>
            <person name="Watanabe M."/>
            <person name="Wada H."/>
            <person name="Kobayashi K."/>
            <person name="Saito M."/>
            <person name="Masuda T."/>
            <person name="Sasaki-Sekimoto Y."/>
            <person name="Mashiguchi K."/>
            <person name="Awai K."/>
            <person name="Shimojima M."/>
            <person name="Masuda S."/>
            <person name="Iwai M."/>
            <person name="Nobusawa T."/>
            <person name="Narise T."/>
            <person name="Kondo S."/>
            <person name="Saito H."/>
            <person name="Sato R."/>
            <person name="Murakawa M."/>
            <person name="Ihara Y."/>
            <person name="Oshima-Yamada Y."/>
            <person name="Ohtaka K."/>
            <person name="Satoh M."/>
            <person name="Sonobe K."/>
            <person name="Ishii M."/>
            <person name="Ohtani R."/>
            <person name="Kanamori-Sato M."/>
            <person name="Honoki R."/>
            <person name="Miyazaki D."/>
            <person name="Mochizuki H."/>
            <person name="Umetsu J."/>
            <person name="Higashi K."/>
            <person name="Shibata D."/>
            <person name="Kamiya Y."/>
            <person name="Sato N."/>
            <person name="Nakamura Y."/>
            <person name="Tabata S."/>
            <person name="Ida S."/>
            <person name="Kurokawa K."/>
            <person name="Ohta H."/>
        </authorList>
    </citation>
    <scope>NUCLEOTIDE SEQUENCE [LARGE SCALE GENOMIC DNA]</scope>
    <source>
        <strain evidence="9 10">NIES-2285</strain>
    </source>
</reference>
<dbReference type="Pfam" id="PF01687">
    <property type="entry name" value="Flavokinase"/>
    <property type="match status" value="1"/>
</dbReference>
<dbReference type="Pfam" id="PF13419">
    <property type="entry name" value="HAD_2"/>
    <property type="match status" value="1"/>
</dbReference>
<evidence type="ECO:0000256" key="1">
    <source>
        <dbReference type="ARBA" id="ARBA00005201"/>
    </source>
</evidence>
<keyword evidence="7" id="KW-0067">ATP-binding</keyword>
<dbReference type="InterPro" id="IPR023468">
    <property type="entry name" value="Riboflavin_kinase"/>
</dbReference>
<dbReference type="STRING" id="105231.A0A1Y1HQI1"/>
<evidence type="ECO:0000313" key="10">
    <source>
        <dbReference type="Proteomes" id="UP000054558"/>
    </source>
</evidence>
<dbReference type="SUPFAM" id="SSF82114">
    <property type="entry name" value="Riboflavin kinase-like"/>
    <property type="match status" value="1"/>
</dbReference>
<keyword evidence="4" id="KW-0288">FMN</keyword>
<accession>A0A1Y1HQI1</accession>
<dbReference type="EMBL" id="DF236968">
    <property type="protein sequence ID" value="GAQ78846.1"/>
    <property type="molecule type" value="Genomic_DNA"/>
</dbReference>
<evidence type="ECO:0000256" key="6">
    <source>
        <dbReference type="ARBA" id="ARBA00022741"/>
    </source>
</evidence>
<dbReference type="GO" id="GO:0009231">
    <property type="term" value="P:riboflavin biosynthetic process"/>
    <property type="evidence" value="ECO:0007669"/>
    <property type="project" value="InterPro"/>
</dbReference>
<dbReference type="Proteomes" id="UP000054558">
    <property type="component" value="Unassembled WGS sequence"/>
</dbReference>
<protein>
    <recommendedName>
        <fullName evidence="2">riboflavin kinase</fullName>
        <ecNumber evidence="2">2.7.1.26</ecNumber>
    </recommendedName>
</protein>
<feature type="domain" description="Riboflavin kinase" evidence="8">
    <location>
        <begin position="254"/>
        <end position="383"/>
    </location>
</feature>
<dbReference type="AlphaFoldDB" id="A0A1Y1HQI1"/>
<organism evidence="9 10">
    <name type="scientific">Klebsormidium nitens</name>
    <name type="common">Green alga</name>
    <name type="synonym">Ulothrix nitens</name>
    <dbReference type="NCBI Taxonomy" id="105231"/>
    <lineage>
        <taxon>Eukaryota</taxon>
        <taxon>Viridiplantae</taxon>
        <taxon>Streptophyta</taxon>
        <taxon>Klebsormidiophyceae</taxon>
        <taxon>Klebsormidiales</taxon>
        <taxon>Klebsormidiaceae</taxon>
        <taxon>Klebsormidium</taxon>
    </lineage>
</organism>
<dbReference type="PANTHER" id="PTHR22749:SF6">
    <property type="entry name" value="RIBOFLAVIN KINASE"/>
    <property type="match status" value="1"/>
</dbReference>
<keyword evidence="6" id="KW-0547">Nucleotide-binding</keyword>
<dbReference type="FunFam" id="2.40.30.30:FF:000005">
    <property type="entry name" value="Haloacid dehalogenase-like hydrolase domain-containing protein 1A"/>
    <property type="match status" value="1"/>
</dbReference>
<dbReference type="PANTHER" id="PTHR22749">
    <property type="entry name" value="RIBOFLAVIN KINASE/FMN ADENYLYLTRANSFERASE"/>
    <property type="match status" value="1"/>
</dbReference>
<dbReference type="GO" id="GO:0006771">
    <property type="term" value="P:riboflavin metabolic process"/>
    <property type="evidence" value="ECO:0000318"/>
    <property type="project" value="GO_Central"/>
</dbReference>
<dbReference type="InterPro" id="IPR041492">
    <property type="entry name" value="HAD_2"/>
</dbReference>
<dbReference type="SFLD" id="SFLDS00003">
    <property type="entry name" value="Haloacid_Dehalogenase"/>
    <property type="match status" value="1"/>
</dbReference>
<evidence type="ECO:0000256" key="3">
    <source>
        <dbReference type="ARBA" id="ARBA00022630"/>
    </source>
</evidence>
<comment type="pathway">
    <text evidence="1">Cofactor biosynthesis; FMN biosynthesis; FMN from riboflavin (ATP route): step 1/1.</text>
</comment>
<dbReference type="OMA" id="QWDGRES"/>
<dbReference type="InterPro" id="IPR006439">
    <property type="entry name" value="HAD-SF_hydro_IA"/>
</dbReference>
<dbReference type="InterPro" id="IPR015865">
    <property type="entry name" value="Riboflavin_kinase_bac/euk"/>
</dbReference>
<evidence type="ECO:0000313" key="9">
    <source>
        <dbReference type="EMBL" id="GAQ78846.1"/>
    </source>
</evidence>
<evidence type="ECO:0000256" key="7">
    <source>
        <dbReference type="ARBA" id="ARBA00022840"/>
    </source>
</evidence>
<dbReference type="Gene3D" id="3.40.50.1000">
    <property type="entry name" value="HAD superfamily/HAD-like"/>
    <property type="match status" value="1"/>
</dbReference>
<keyword evidence="10" id="KW-1185">Reference proteome</keyword>
<keyword evidence="3" id="KW-0285">Flavoprotein</keyword>